<dbReference type="InterPro" id="IPR050359">
    <property type="entry name" value="bHLH_transcription_factors"/>
</dbReference>
<evidence type="ECO:0000259" key="1">
    <source>
        <dbReference type="PROSITE" id="PS50888"/>
    </source>
</evidence>
<keyword evidence="3" id="KW-1185">Reference proteome</keyword>
<dbReference type="AlphaFoldDB" id="A0ABD2NCK4"/>
<reference evidence="2 3" key="1">
    <citation type="journal article" date="2021" name="BMC Biol.">
        <title>Horizontally acquired antibacterial genes associated with adaptive radiation of ladybird beetles.</title>
        <authorList>
            <person name="Li H.S."/>
            <person name="Tang X.F."/>
            <person name="Huang Y.H."/>
            <person name="Xu Z.Y."/>
            <person name="Chen M.L."/>
            <person name="Du X.Y."/>
            <person name="Qiu B.Y."/>
            <person name="Chen P.T."/>
            <person name="Zhang W."/>
            <person name="Slipinski A."/>
            <person name="Escalona H.E."/>
            <person name="Waterhouse R.M."/>
            <person name="Zwick A."/>
            <person name="Pang H."/>
        </authorList>
    </citation>
    <scope>NUCLEOTIDE SEQUENCE [LARGE SCALE GENOMIC DNA]</scope>
    <source>
        <strain evidence="2">SYSU2018</strain>
    </source>
</reference>
<dbReference type="PANTHER" id="PTHR19290">
    <property type="entry name" value="BASIC HELIX-LOOP-HELIX PROTEIN NEUROGENIN-RELATED"/>
    <property type="match status" value="1"/>
</dbReference>
<dbReference type="PANTHER" id="PTHR19290:SF134">
    <property type="entry name" value="NEUROGENIC DIFFERENTIATION FACTOR 1"/>
    <property type="match status" value="1"/>
</dbReference>
<protein>
    <recommendedName>
        <fullName evidence="1">BHLH domain-containing protein</fullName>
    </recommendedName>
</protein>
<feature type="domain" description="BHLH" evidence="1">
    <location>
        <begin position="21"/>
        <end position="80"/>
    </location>
</feature>
<sequence>MNRSDKNSRREHKIRIYKKKLRRNKANARERNRMHGLNAALDILRSCMPLQQTFVDITSTPQKLSKIETLRLAANYITVLSQMLKEEQPMDIERYIKILSKNLSQSTSNLLAASVMRNSAYNFLGENIHNSNVDYKDMGAGCFSPYGCSNYWPACRINTEPFCYSFDGNDNSRYWNSDRSY</sequence>
<dbReference type="Pfam" id="PF00010">
    <property type="entry name" value="HLH"/>
    <property type="match status" value="1"/>
</dbReference>
<dbReference type="SMART" id="SM00353">
    <property type="entry name" value="HLH"/>
    <property type="match status" value="1"/>
</dbReference>
<dbReference type="Proteomes" id="UP001516400">
    <property type="component" value="Unassembled WGS sequence"/>
</dbReference>
<comment type="caution">
    <text evidence="2">The sequence shown here is derived from an EMBL/GenBank/DDBJ whole genome shotgun (WGS) entry which is preliminary data.</text>
</comment>
<dbReference type="SUPFAM" id="SSF47459">
    <property type="entry name" value="HLH, helix-loop-helix DNA-binding domain"/>
    <property type="match status" value="1"/>
</dbReference>
<gene>
    <name evidence="2" type="ORF">HHI36_020936</name>
</gene>
<proteinExistence type="predicted"/>
<evidence type="ECO:0000313" key="3">
    <source>
        <dbReference type="Proteomes" id="UP001516400"/>
    </source>
</evidence>
<dbReference type="PROSITE" id="PS50888">
    <property type="entry name" value="BHLH"/>
    <property type="match status" value="1"/>
</dbReference>
<name>A0ABD2NCK4_9CUCU</name>
<dbReference type="InterPro" id="IPR011598">
    <property type="entry name" value="bHLH_dom"/>
</dbReference>
<dbReference type="InterPro" id="IPR036638">
    <property type="entry name" value="HLH_DNA-bd_sf"/>
</dbReference>
<dbReference type="Gene3D" id="4.10.280.10">
    <property type="entry name" value="Helix-loop-helix DNA-binding domain"/>
    <property type="match status" value="1"/>
</dbReference>
<accession>A0ABD2NCK4</accession>
<evidence type="ECO:0000313" key="2">
    <source>
        <dbReference type="EMBL" id="KAL3276220.1"/>
    </source>
</evidence>
<organism evidence="2 3">
    <name type="scientific">Cryptolaemus montrouzieri</name>
    <dbReference type="NCBI Taxonomy" id="559131"/>
    <lineage>
        <taxon>Eukaryota</taxon>
        <taxon>Metazoa</taxon>
        <taxon>Ecdysozoa</taxon>
        <taxon>Arthropoda</taxon>
        <taxon>Hexapoda</taxon>
        <taxon>Insecta</taxon>
        <taxon>Pterygota</taxon>
        <taxon>Neoptera</taxon>
        <taxon>Endopterygota</taxon>
        <taxon>Coleoptera</taxon>
        <taxon>Polyphaga</taxon>
        <taxon>Cucujiformia</taxon>
        <taxon>Coccinelloidea</taxon>
        <taxon>Coccinellidae</taxon>
        <taxon>Scymninae</taxon>
        <taxon>Scymnini</taxon>
        <taxon>Cryptolaemus</taxon>
    </lineage>
</organism>
<dbReference type="EMBL" id="JABFTP020000083">
    <property type="protein sequence ID" value="KAL3276220.1"/>
    <property type="molecule type" value="Genomic_DNA"/>
</dbReference>